<evidence type="ECO:0000313" key="3">
    <source>
        <dbReference type="Proteomes" id="UP000290289"/>
    </source>
</evidence>
<protein>
    <submittedName>
        <fullName evidence="2">Uncharacterized protein</fullName>
    </submittedName>
</protein>
<evidence type="ECO:0000256" key="1">
    <source>
        <dbReference type="SAM" id="MobiDB-lite"/>
    </source>
</evidence>
<keyword evidence="3" id="KW-1185">Reference proteome</keyword>
<accession>A0A498JQB1</accession>
<proteinExistence type="predicted"/>
<dbReference type="AlphaFoldDB" id="A0A498JQB1"/>
<feature type="region of interest" description="Disordered" evidence="1">
    <location>
        <begin position="1"/>
        <end position="47"/>
    </location>
</feature>
<feature type="compositionally biased region" description="Polar residues" evidence="1">
    <location>
        <begin position="15"/>
        <end position="35"/>
    </location>
</feature>
<evidence type="ECO:0000313" key="2">
    <source>
        <dbReference type="EMBL" id="RXH97335.1"/>
    </source>
</evidence>
<dbReference type="Proteomes" id="UP000290289">
    <property type="component" value="Chromosome 6"/>
</dbReference>
<organism evidence="2 3">
    <name type="scientific">Malus domestica</name>
    <name type="common">Apple</name>
    <name type="synonym">Pyrus malus</name>
    <dbReference type="NCBI Taxonomy" id="3750"/>
    <lineage>
        <taxon>Eukaryota</taxon>
        <taxon>Viridiplantae</taxon>
        <taxon>Streptophyta</taxon>
        <taxon>Embryophyta</taxon>
        <taxon>Tracheophyta</taxon>
        <taxon>Spermatophyta</taxon>
        <taxon>Magnoliopsida</taxon>
        <taxon>eudicotyledons</taxon>
        <taxon>Gunneridae</taxon>
        <taxon>Pentapetalae</taxon>
        <taxon>rosids</taxon>
        <taxon>fabids</taxon>
        <taxon>Rosales</taxon>
        <taxon>Rosaceae</taxon>
        <taxon>Amygdaloideae</taxon>
        <taxon>Maleae</taxon>
        <taxon>Malus</taxon>
    </lineage>
</organism>
<gene>
    <name evidence="2" type="ORF">DVH24_036003</name>
</gene>
<dbReference type="EMBL" id="RDQH01000332">
    <property type="protein sequence ID" value="RXH97335.1"/>
    <property type="molecule type" value="Genomic_DNA"/>
</dbReference>
<reference evidence="2 3" key="1">
    <citation type="submission" date="2018-10" db="EMBL/GenBank/DDBJ databases">
        <title>A high-quality apple genome assembly.</title>
        <authorList>
            <person name="Hu J."/>
        </authorList>
    </citation>
    <scope>NUCLEOTIDE SEQUENCE [LARGE SCALE GENOMIC DNA]</scope>
    <source>
        <strain evidence="3">cv. HFTH1</strain>
        <tissue evidence="2">Young leaf</tissue>
    </source>
</reference>
<name>A0A498JQB1_MALDO</name>
<comment type="caution">
    <text evidence="2">The sequence shown here is derived from an EMBL/GenBank/DDBJ whole genome shotgun (WGS) entry which is preliminary data.</text>
</comment>
<sequence>MSSQPNPEAPLKRTAPSSIESTTLANGENSQSPRFSNPKGRVNHSLAASEANSRYGVRWLSIQIAPKVLHKSPLDHHSSFHCLMLEFEIHDWLFLCTTHLIPTI</sequence>